<reference evidence="3" key="1">
    <citation type="journal article" date="2011" name="PLoS Genet.">
        <title>Azospirillum genomes reveal transition of bacteria from aquatic to terrestrial environments.</title>
        <authorList>
            <person name="Wisniewski-Dye F."/>
            <person name="Borziak K."/>
            <person name="Khalsa-Moyers G."/>
            <person name="Alexandre G."/>
            <person name="Sukharnikov L.O."/>
            <person name="Wuichet K."/>
            <person name="Hurst G.B."/>
            <person name="McDonald W.H."/>
            <person name="Robertson J.S."/>
            <person name="Barbe V."/>
            <person name="Calteau A."/>
            <person name="Rouy Z."/>
            <person name="Mangenot S."/>
            <person name="Prigent-Combaret C."/>
            <person name="Normand P."/>
            <person name="Boyer M."/>
            <person name="Siguier P."/>
            <person name="Dessaux Y."/>
            <person name="Elmerich C."/>
            <person name="Condemine G."/>
            <person name="Krishnen G."/>
            <person name="Kennedy I."/>
            <person name="Paterson A.H."/>
            <person name="Gonzalez V."/>
            <person name="Mavingui P."/>
            <person name="Zhulin I.B."/>
        </authorList>
    </citation>
    <scope>NUCLEOTIDE SEQUENCE [LARGE SCALE GENOMIC DNA]</scope>
    <source>
        <strain evidence="3">4B</strain>
    </source>
</reference>
<feature type="domain" description="Methyltransferase" evidence="1">
    <location>
        <begin position="70"/>
        <end position="158"/>
    </location>
</feature>
<dbReference type="InterPro" id="IPR029063">
    <property type="entry name" value="SAM-dependent_MTases_sf"/>
</dbReference>
<evidence type="ECO:0000259" key="1">
    <source>
        <dbReference type="Pfam" id="PF13649"/>
    </source>
</evidence>
<evidence type="ECO:0000313" key="3">
    <source>
        <dbReference type="Proteomes" id="UP000005667"/>
    </source>
</evidence>
<dbReference type="Proteomes" id="UP000005667">
    <property type="component" value="Plasmid AZO_p6"/>
</dbReference>
<keyword evidence="2" id="KW-0614">Plasmid</keyword>
<dbReference type="SUPFAM" id="SSF53335">
    <property type="entry name" value="S-adenosyl-L-methionine-dependent methyltransferases"/>
    <property type="match status" value="1"/>
</dbReference>
<gene>
    <name evidence="2" type="ordered locus">AZOLI_p60150</name>
</gene>
<dbReference type="OrthoDB" id="9802097at2"/>
<geneLocation type="plasmid" evidence="2 3">
    <name>AZO_p6</name>
</geneLocation>
<dbReference type="HOGENOM" id="CLU_096726_0_0_5"/>
<dbReference type="CDD" id="cd02440">
    <property type="entry name" value="AdoMet_MTases"/>
    <property type="match status" value="1"/>
</dbReference>
<name>G7ZIQ4_AZOL4</name>
<dbReference type="Gene3D" id="3.40.50.150">
    <property type="entry name" value="Vaccinia Virus protein VP39"/>
    <property type="match status" value="1"/>
</dbReference>
<evidence type="ECO:0000313" key="2">
    <source>
        <dbReference type="EMBL" id="CBS91562.1"/>
    </source>
</evidence>
<dbReference type="Pfam" id="PF13649">
    <property type="entry name" value="Methyltransf_25"/>
    <property type="match status" value="1"/>
</dbReference>
<proteinExistence type="predicted"/>
<dbReference type="InterPro" id="IPR041698">
    <property type="entry name" value="Methyltransf_25"/>
</dbReference>
<dbReference type="KEGG" id="ali:AZOLI_p60150"/>
<dbReference type="RefSeq" id="WP_014189987.1">
    <property type="nucleotide sequence ID" value="NC_016588.1"/>
</dbReference>
<keyword evidence="3" id="KW-1185">Reference proteome</keyword>
<protein>
    <recommendedName>
        <fullName evidence="1">Methyltransferase domain-containing protein</fullName>
    </recommendedName>
</protein>
<accession>G7ZIQ4</accession>
<dbReference type="AlphaFoldDB" id="G7ZIQ4"/>
<sequence length="251" mass="27032">MTLSCLETLEAIATLAQAYLEREIDTRLSPTDTMARPPTTLDQYLASGRTAVDTILQAMVAANVSHVDSVLDMGSGHGRVLRHLAALFPNAELTACDIDVPGIEFCAEAFGAIPVRSRDNLANLKFDRTYDLIWSGTLFTHLNHQMFMDGLALLAGSLSDRGVAVISFGGRYNRSILSDSDNFTNVGRCFDDIGFGCDTNGPINTLTLAAASYVVKAVESLDVRIVSLMERGWAGSDDIIVLAKPGPKGWS</sequence>
<dbReference type="EMBL" id="FQ311874">
    <property type="protein sequence ID" value="CBS91562.1"/>
    <property type="molecule type" value="Genomic_DNA"/>
</dbReference>
<organism evidence="2 3">
    <name type="scientific">Azospirillum lipoferum (strain 4B)</name>
    <dbReference type="NCBI Taxonomy" id="862719"/>
    <lineage>
        <taxon>Bacteria</taxon>
        <taxon>Pseudomonadati</taxon>
        <taxon>Pseudomonadota</taxon>
        <taxon>Alphaproteobacteria</taxon>
        <taxon>Rhodospirillales</taxon>
        <taxon>Azospirillaceae</taxon>
        <taxon>Azospirillum</taxon>
    </lineage>
</organism>